<dbReference type="Proteomes" id="UP000016480">
    <property type="component" value="Unassembled WGS sequence"/>
</dbReference>
<dbReference type="AlphaFoldDB" id="A0A8T0C575"/>
<keyword evidence="1" id="KW-1133">Transmembrane helix</keyword>
<feature type="transmembrane region" description="Helical" evidence="1">
    <location>
        <begin position="97"/>
        <end position="118"/>
    </location>
</feature>
<gene>
    <name evidence="2" type="ORF">PRUB_a4275</name>
</gene>
<keyword evidence="1" id="KW-0472">Membrane</keyword>
<protein>
    <submittedName>
        <fullName evidence="2">Uncharacterized protein</fullName>
    </submittedName>
</protein>
<sequence length="130" mass="14049">MFSMGSYAVQLEPVEQEVTAGYFTVRLAQPASLDESLNLTVSKVGQADSHVSFSLEMPAQQAVTLSGFAQGDYQLTLSTPHRVLSHSKVRVRHHPPVLAYGLFALGAALFVLLVGFIWRASAQVEQDGAC</sequence>
<organism evidence="2 3">
    <name type="scientific">Pseudoalteromonas rubra</name>
    <dbReference type="NCBI Taxonomy" id="43658"/>
    <lineage>
        <taxon>Bacteria</taxon>
        <taxon>Pseudomonadati</taxon>
        <taxon>Pseudomonadota</taxon>
        <taxon>Gammaproteobacteria</taxon>
        <taxon>Alteromonadales</taxon>
        <taxon>Pseudoalteromonadaceae</taxon>
        <taxon>Pseudoalteromonas</taxon>
    </lineage>
</organism>
<proteinExistence type="predicted"/>
<dbReference type="EMBL" id="AHCD03000036">
    <property type="protein sequence ID" value="KAF7785578.1"/>
    <property type="molecule type" value="Genomic_DNA"/>
</dbReference>
<evidence type="ECO:0000256" key="1">
    <source>
        <dbReference type="SAM" id="Phobius"/>
    </source>
</evidence>
<comment type="caution">
    <text evidence="2">The sequence shown here is derived from an EMBL/GenBank/DDBJ whole genome shotgun (WGS) entry which is preliminary data.</text>
</comment>
<accession>A0A8T0C575</accession>
<evidence type="ECO:0000313" key="2">
    <source>
        <dbReference type="EMBL" id="KAF7785578.1"/>
    </source>
</evidence>
<evidence type="ECO:0000313" key="3">
    <source>
        <dbReference type="Proteomes" id="UP000016480"/>
    </source>
</evidence>
<reference evidence="2 3" key="1">
    <citation type="journal article" date="2012" name="J. Bacteriol.">
        <title>Genome sequence of the cycloprodigiosin-producing bacterial strain Pseudoalteromonas rubra ATCC 29570(T).</title>
        <authorList>
            <person name="Xie B.B."/>
            <person name="Shu Y.L."/>
            <person name="Qin Q.L."/>
            <person name="Rong J.C."/>
            <person name="Zhang X.Y."/>
            <person name="Chen X.L."/>
            <person name="Zhou B.C."/>
            <person name="Zhang Y.Z."/>
        </authorList>
    </citation>
    <scope>NUCLEOTIDE SEQUENCE [LARGE SCALE GENOMIC DNA]</scope>
    <source>
        <strain evidence="2 3">DSM 6842</strain>
    </source>
</reference>
<keyword evidence="1" id="KW-0812">Transmembrane</keyword>
<name>A0A8T0C575_9GAMM</name>